<dbReference type="EMBL" id="QPID01000001">
    <property type="protein sequence ID" value="RCU52614.1"/>
    <property type="molecule type" value="Genomic_DNA"/>
</dbReference>
<dbReference type="InterPro" id="IPR011642">
    <property type="entry name" value="Gate_dom"/>
</dbReference>
<evidence type="ECO:0000256" key="1">
    <source>
        <dbReference type="SAM" id="Phobius"/>
    </source>
</evidence>
<dbReference type="Proteomes" id="UP000252558">
    <property type="component" value="Unassembled WGS sequence"/>
</dbReference>
<dbReference type="PIRSF" id="PIRSF036542">
    <property type="entry name" value="SpmA_SpmB"/>
    <property type="match status" value="1"/>
</dbReference>
<sequence length="409" mass="43581">MLNFFWLAMFLIGAVSAIGQWLIKNDSQVFSRVIQALFDAASLSMTIGIGLAGLLCFWLGLMKVAEASGVIRGLSRLLAPLFEKLMPEVPRGDPAIGGVTMNLAANMLGLDNAATPLGIKAMQQLHELNPNKKVASNAQILFLVLNTSSVTIFPVTVFLYRAQMGAAVPTDVFIPILLATAASTLSGLIAVAVVQKINLFNTVIITYAAALLLLLGAPLLYLMSLSANAMANGSAFIANFTLLGVICALLSTAWYKKVNVYETFVEGAKEGIEQAFKIVPYLVAMLCAISVLRSSGALDSLIDGIRYLLSWFAIDTRFVDALPTGLLKPFSGSGARALMIESMDTHGADSFVGRLSSVMQGSTETTFYVLAVYFGAVGIQRVRHAVTCGLIADFAGMTAAIGVCYWMFG</sequence>
<dbReference type="AlphaFoldDB" id="A0A368NSE3"/>
<keyword evidence="1" id="KW-1133">Transmembrane helix</keyword>
<evidence type="ECO:0000259" key="2">
    <source>
        <dbReference type="Pfam" id="PF07670"/>
    </source>
</evidence>
<keyword evidence="1" id="KW-0812">Transmembrane</keyword>
<feature type="transmembrane region" description="Helical" evidence="1">
    <location>
        <begin position="275"/>
        <end position="292"/>
    </location>
</feature>
<dbReference type="Pfam" id="PF07670">
    <property type="entry name" value="Gate"/>
    <property type="match status" value="2"/>
</dbReference>
<name>A0A368NSE3_9GAMM</name>
<dbReference type="PANTHER" id="PTHR35793">
    <property type="entry name" value="INNER MEMBRANE PROTEIN YJIG"/>
    <property type="match status" value="1"/>
</dbReference>
<dbReference type="PANTHER" id="PTHR35793:SF2">
    <property type="entry name" value="INNER MEMBRANE PROTEIN YJIG"/>
    <property type="match status" value="1"/>
</dbReference>
<dbReference type="InterPro" id="IPR011415">
    <property type="entry name" value="SpmA_SpmB"/>
</dbReference>
<comment type="caution">
    <text evidence="3">The sequence shown here is derived from an EMBL/GenBank/DDBJ whole genome shotgun (WGS) entry which is preliminary data.</text>
</comment>
<reference evidence="3 4" key="1">
    <citation type="submission" date="2018-07" db="EMBL/GenBank/DDBJ databases">
        <title>Corallincola holothuriorum sp. nov., a new facultative anaerobe isolated from sea cucumber Apostichopus japonicus.</title>
        <authorList>
            <person name="Xia H."/>
        </authorList>
    </citation>
    <scope>NUCLEOTIDE SEQUENCE [LARGE SCALE GENOMIC DNA]</scope>
    <source>
        <strain evidence="3 4">C4</strain>
    </source>
</reference>
<protein>
    <recommendedName>
        <fullName evidence="2">Nucleoside transporter/FeoB GTPase Gate domain-containing protein</fullName>
    </recommendedName>
</protein>
<feature type="transmembrane region" description="Helical" evidence="1">
    <location>
        <begin position="140"/>
        <end position="160"/>
    </location>
</feature>
<organism evidence="3 4">
    <name type="scientific">Corallincola holothuriorum</name>
    <dbReference type="NCBI Taxonomy" id="2282215"/>
    <lineage>
        <taxon>Bacteria</taxon>
        <taxon>Pseudomonadati</taxon>
        <taxon>Pseudomonadota</taxon>
        <taxon>Gammaproteobacteria</taxon>
        <taxon>Alteromonadales</taxon>
        <taxon>Psychromonadaceae</taxon>
        <taxon>Corallincola</taxon>
    </lineage>
</organism>
<gene>
    <name evidence="3" type="ORF">DU002_01185</name>
</gene>
<evidence type="ECO:0000313" key="4">
    <source>
        <dbReference type="Proteomes" id="UP000252558"/>
    </source>
</evidence>
<keyword evidence="1" id="KW-0472">Membrane</keyword>
<dbReference type="InterPro" id="IPR052549">
    <property type="entry name" value="SpmB"/>
</dbReference>
<feature type="transmembrane region" description="Helical" evidence="1">
    <location>
        <begin position="389"/>
        <end position="408"/>
    </location>
</feature>
<accession>A0A368NSE3</accession>
<feature type="transmembrane region" description="Helical" evidence="1">
    <location>
        <begin position="172"/>
        <end position="194"/>
    </location>
</feature>
<feature type="domain" description="Nucleoside transporter/FeoB GTPase Gate" evidence="2">
    <location>
        <begin position="51"/>
        <end position="158"/>
    </location>
</feature>
<evidence type="ECO:0000313" key="3">
    <source>
        <dbReference type="EMBL" id="RCU52614.1"/>
    </source>
</evidence>
<feature type="domain" description="Nucleoside transporter/FeoB GTPase Gate" evidence="2">
    <location>
        <begin position="275"/>
        <end position="379"/>
    </location>
</feature>
<feature type="transmembrane region" description="Helical" evidence="1">
    <location>
        <begin position="199"/>
        <end position="223"/>
    </location>
</feature>
<keyword evidence="4" id="KW-1185">Reference proteome</keyword>
<feature type="transmembrane region" description="Helical" evidence="1">
    <location>
        <begin position="365"/>
        <end position="382"/>
    </location>
</feature>
<proteinExistence type="predicted"/>
<feature type="transmembrane region" description="Helical" evidence="1">
    <location>
        <begin position="41"/>
        <end position="62"/>
    </location>
</feature>
<dbReference type="RefSeq" id="WP_114336522.1">
    <property type="nucleotide sequence ID" value="NZ_QPID01000001.1"/>
</dbReference>
<dbReference type="OrthoDB" id="9805623at2"/>
<feature type="transmembrane region" description="Helical" evidence="1">
    <location>
        <begin position="235"/>
        <end position="255"/>
    </location>
</feature>
<dbReference type="GO" id="GO:0005886">
    <property type="term" value="C:plasma membrane"/>
    <property type="evidence" value="ECO:0007669"/>
    <property type="project" value="TreeGrafter"/>
</dbReference>